<proteinExistence type="predicted"/>
<protein>
    <submittedName>
        <fullName evidence="1">Uncharacterized protein</fullName>
    </submittedName>
</protein>
<dbReference type="RefSeq" id="WP_063279590.1">
    <property type="nucleotide sequence ID" value="NZ_JAHDUC010000011.1"/>
</dbReference>
<evidence type="ECO:0000313" key="2">
    <source>
        <dbReference type="Proteomes" id="UP000259211"/>
    </source>
</evidence>
<name>A0A3E2DEJ7_9ACTN</name>
<gene>
    <name evidence="1" type="ORF">CHT91_08595</name>
</gene>
<sequence>MLIHLATPVKDTPVAKLSPQAPREGEKLSVVAFNGPRGAGHLASVGRAEATVEGHGHWISWFSAPQGMELQKSDAGAPLMRGDEVVGFLGIAGADGGDAEDIANVHQWVKQLTQQG</sequence>
<dbReference type="Proteomes" id="UP000259211">
    <property type="component" value="Unassembled WGS sequence"/>
</dbReference>
<reference evidence="1 2" key="1">
    <citation type="submission" date="2017-07" db="EMBL/GenBank/DDBJ databases">
        <authorList>
            <person name="Sun Z.S."/>
            <person name="Albrecht U."/>
            <person name="Echele G."/>
            <person name="Lee C.C."/>
        </authorList>
    </citation>
    <scope>NUCLEOTIDE SEQUENCE [LARGE SCALE GENOMIC DNA]</scope>
    <source>
        <strain evidence="1 2">P16-029</strain>
    </source>
</reference>
<comment type="caution">
    <text evidence="1">The sequence shown here is derived from an EMBL/GenBank/DDBJ whole genome shotgun (WGS) entry which is preliminary data.</text>
</comment>
<organism evidence="1 2">
    <name type="scientific">Cutibacterium avidum</name>
    <dbReference type="NCBI Taxonomy" id="33010"/>
    <lineage>
        <taxon>Bacteria</taxon>
        <taxon>Bacillati</taxon>
        <taxon>Actinomycetota</taxon>
        <taxon>Actinomycetes</taxon>
        <taxon>Propionibacteriales</taxon>
        <taxon>Propionibacteriaceae</taxon>
        <taxon>Cutibacterium</taxon>
    </lineage>
</organism>
<evidence type="ECO:0000313" key="1">
    <source>
        <dbReference type="EMBL" id="RFT43644.1"/>
    </source>
</evidence>
<dbReference type="AlphaFoldDB" id="A0A3E2DEJ7"/>
<dbReference type="EMBL" id="NOWI01000007">
    <property type="protein sequence ID" value="RFT43644.1"/>
    <property type="molecule type" value="Genomic_DNA"/>
</dbReference>
<accession>A0A3E2DEJ7</accession>